<keyword evidence="1" id="KW-0547">Nucleotide-binding</keyword>
<protein>
    <submittedName>
        <fullName evidence="4">ATP-binding protein</fullName>
    </submittedName>
</protein>
<dbReference type="Gene3D" id="3.30.70.1230">
    <property type="entry name" value="Nucleotide cyclase"/>
    <property type="match status" value="1"/>
</dbReference>
<name>A0ABW9M4M8_9MYCO</name>
<evidence type="ECO:0000256" key="1">
    <source>
        <dbReference type="ARBA" id="ARBA00022741"/>
    </source>
</evidence>
<evidence type="ECO:0000313" key="5">
    <source>
        <dbReference type="Proteomes" id="UP001635817"/>
    </source>
</evidence>
<dbReference type="SUPFAM" id="SSF55073">
    <property type="entry name" value="Nucleotide cyclase"/>
    <property type="match status" value="1"/>
</dbReference>
<dbReference type="InterPro" id="IPR041664">
    <property type="entry name" value="AAA_16"/>
</dbReference>
<dbReference type="Gene3D" id="3.40.50.300">
    <property type="entry name" value="P-loop containing nucleotide triphosphate hydrolases"/>
    <property type="match status" value="1"/>
</dbReference>
<dbReference type="Proteomes" id="UP001635817">
    <property type="component" value="Unassembled WGS sequence"/>
</dbReference>
<dbReference type="GO" id="GO:0005524">
    <property type="term" value="F:ATP binding"/>
    <property type="evidence" value="ECO:0007669"/>
    <property type="project" value="UniProtKB-KW"/>
</dbReference>
<organism evidence="4 5">
    <name type="scientific">Mycolicibacterium septicum</name>
    <dbReference type="NCBI Taxonomy" id="98668"/>
    <lineage>
        <taxon>Bacteria</taxon>
        <taxon>Bacillati</taxon>
        <taxon>Actinomycetota</taxon>
        <taxon>Actinomycetes</taxon>
        <taxon>Mycobacteriales</taxon>
        <taxon>Mycobacteriaceae</taxon>
        <taxon>Mycolicibacterium</taxon>
    </lineage>
</organism>
<gene>
    <name evidence="4" type="ORF">ACK4CP_33030</name>
</gene>
<dbReference type="InterPro" id="IPR001054">
    <property type="entry name" value="A/G_cyclase"/>
</dbReference>
<dbReference type="PROSITE" id="PS50125">
    <property type="entry name" value="GUANYLATE_CYCLASE_2"/>
    <property type="match status" value="1"/>
</dbReference>
<sequence length="1049" mass="112547">MSCASCGAELGPTAKFCSECGAPLTPATGHAEYKQVTVLFADVVHSMDIAAMVGPERLREIMAELVDLAAGVVRRYGGSVDKFTGDGVMAVFGAPIAYEDHAARACLAALDIQEQMAQIAAAVARRDGIDLRLRVGLNSGQVIAGDVGAASLGYTTIGEHVGLAQRMESVAPPGGVMLSGATARMVEDVAVLADPELVYVKGASDPILAHRLSEMTDHHQLSRHHTSTLVGREWEVDALSGMLRRSVGGHGCLVSVVGPAGIGKSRLVAETASIARNLGVEVFSAFCESHASGISFRVVAALLRTAFRIDELEAESARQQVRERVSGADPEDLLLLEDLLGIRDPADNVPVIAADARRRRLTTLVNAAYLRRSTPAVYVIEDVHWIDPVSESMLADFLSVVARTHSLVLTTYRPEYRGALSQIPGGQTIFLAPLEDSQTVSLVTELLGTHPSVVGLVAPIAERAAGNPFFAESIVRDLADRHAVAGARGEYVCTQDHADITVPATLQAAIAARIDRLDAEAKQTLNAAAVIGLRFDEDLLSELADVGPLPRLLAAELVDQVAFAPRAEFGFRHPLIRWVAYESQLKADRAALHRRLAERLTASASMGDANAALIAEHLQGAGDLAAAYEWHMRAGAWLASRDIAGACSSWERARQVADEIAADDPDAVAMQIAPRTLWCANAWRLHAGVAGRRFDELQELCDRAGDKTSPAIGMAGLLAESLGDGRIQDASRLAAEHMALIESIADPTLMVGLAVGTIGVRVVTGEIEEVLRWSDTVIDLAHGDPTRGNYFTASPLAVAYSTRCLARWCFGQSGWREDMARAVALASDSDPWTRAAVMFYTFGVAVAGGVYVPDDVAHREIDDALRMAETAGDDLALSFAKYTKGLLLMHGATADRDRGCELLTEVRELIEQGRFWRSEIPVIDLYTGRERVRRGQTGVVSGMRPALDLLFARGQFGWSIIAGAVFVRTLIDTGSEDGLAEAAAAVDRMATTPLEMAPECHELWLLLVRALVLRARGEESSYRDSRDRYRALAAALGFEGHVNWGAELP</sequence>
<dbReference type="SMART" id="SM00044">
    <property type="entry name" value="CYCc"/>
    <property type="match status" value="1"/>
</dbReference>
<reference evidence="4 5" key="1">
    <citation type="submission" date="2024-12" db="EMBL/GenBank/DDBJ databases">
        <title>The coexistence of Mycolicibacterium septicum and Mycolicibacterium nivoides in clinical samples.</title>
        <authorList>
            <person name="Wang C."/>
            <person name="Feng Y."/>
            <person name="Zong Z."/>
        </authorList>
    </citation>
    <scope>NUCLEOTIDE SEQUENCE [LARGE SCALE GENOMIC DNA]</scope>
    <source>
        <strain evidence="4 5">120310</strain>
    </source>
</reference>
<dbReference type="SUPFAM" id="SSF52540">
    <property type="entry name" value="P-loop containing nucleoside triphosphate hydrolases"/>
    <property type="match status" value="1"/>
</dbReference>
<dbReference type="Pfam" id="PF00211">
    <property type="entry name" value="Guanylate_cyc"/>
    <property type="match status" value="1"/>
</dbReference>
<evidence type="ECO:0000313" key="4">
    <source>
        <dbReference type="EMBL" id="MFN6555256.1"/>
    </source>
</evidence>
<keyword evidence="2 4" id="KW-0067">ATP-binding</keyword>
<dbReference type="InterPro" id="IPR026870">
    <property type="entry name" value="Zinc_ribbon_dom"/>
</dbReference>
<evidence type="ECO:0000256" key="2">
    <source>
        <dbReference type="ARBA" id="ARBA00022840"/>
    </source>
</evidence>
<dbReference type="InterPro" id="IPR029787">
    <property type="entry name" value="Nucleotide_cyclase"/>
</dbReference>
<dbReference type="InterPro" id="IPR027417">
    <property type="entry name" value="P-loop_NTPase"/>
</dbReference>
<dbReference type="EMBL" id="JBKBDE010000019">
    <property type="protein sequence ID" value="MFN6555256.1"/>
    <property type="molecule type" value="Genomic_DNA"/>
</dbReference>
<accession>A0ABW9M4M8</accession>
<comment type="caution">
    <text evidence="4">The sequence shown here is derived from an EMBL/GenBank/DDBJ whole genome shotgun (WGS) entry which is preliminary data.</text>
</comment>
<dbReference type="PANTHER" id="PTHR16305:SF28">
    <property type="entry name" value="GUANYLATE CYCLASE DOMAIN-CONTAINING PROTEIN"/>
    <property type="match status" value="1"/>
</dbReference>
<proteinExistence type="predicted"/>
<dbReference type="CDD" id="cd07302">
    <property type="entry name" value="CHD"/>
    <property type="match status" value="1"/>
</dbReference>
<dbReference type="Pfam" id="PF13240">
    <property type="entry name" value="Zn_Ribbon_1"/>
    <property type="match status" value="1"/>
</dbReference>
<feature type="domain" description="Guanylate cyclase" evidence="3">
    <location>
        <begin position="37"/>
        <end position="168"/>
    </location>
</feature>
<keyword evidence="5" id="KW-1185">Reference proteome</keyword>
<dbReference type="PANTHER" id="PTHR16305">
    <property type="entry name" value="TESTICULAR SOLUBLE ADENYLYL CYCLASE"/>
    <property type="match status" value="1"/>
</dbReference>
<evidence type="ECO:0000259" key="3">
    <source>
        <dbReference type="PROSITE" id="PS50125"/>
    </source>
</evidence>
<dbReference type="RefSeq" id="WP_409553186.1">
    <property type="nucleotide sequence ID" value="NZ_JBKBDE010000019.1"/>
</dbReference>
<dbReference type="Pfam" id="PF13191">
    <property type="entry name" value="AAA_16"/>
    <property type="match status" value="1"/>
</dbReference>